<gene>
    <name evidence="2" type="ORF">GOODEAATRI_031006</name>
</gene>
<dbReference type="InterPro" id="IPR050373">
    <property type="entry name" value="Fibrinogen_C-term_domain"/>
</dbReference>
<comment type="caution">
    <text evidence="2">The sequence shown here is derived from an EMBL/GenBank/DDBJ whole genome shotgun (WGS) entry which is preliminary data.</text>
</comment>
<dbReference type="SUPFAM" id="SSF56496">
    <property type="entry name" value="Fibrinogen C-terminal domain-like"/>
    <property type="match status" value="1"/>
</dbReference>
<evidence type="ECO:0000313" key="2">
    <source>
        <dbReference type="EMBL" id="MEQ2176731.1"/>
    </source>
</evidence>
<protein>
    <recommendedName>
        <fullName evidence="1">Fibrinogen C-terminal domain-containing protein</fullName>
    </recommendedName>
</protein>
<organism evidence="2 3">
    <name type="scientific">Goodea atripinnis</name>
    <dbReference type="NCBI Taxonomy" id="208336"/>
    <lineage>
        <taxon>Eukaryota</taxon>
        <taxon>Metazoa</taxon>
        <taxon>Chordata</taxon>
        <taxon>Craniata</taxon>
        <taxon>Vertebrata</taxon>
        <taxon>Euteleostomi</taxon>
        <taxon>Actinopterygii</taxon>
        <taxon>Neopterygii</taxon>
        <taxon>Teleostei</taxon>
        <taxon>Neoteleostei</taxon>
        <taxon>Acanthomorphata</taxon>
        <taxon>Ovalentaria</taxon>
        <taxon>Atherinomorphae</taxon>
        <taxon>Cyprinodontiformes</taxon>
        <taxon>Goodeidae</taxon>
        <taxon>Goodea</taxon>
    </lineage>
</organism>
<sequence length="102" mass="11594">MSNHTGVMFSTRDRDNGSHWASTCVHPHSGGWWFSSCGDTNLNEKYLRMRANGRSERRRGIQWKSGRKVFYSFMFTQISICHAGSISHTYPASAPSEVTVHL</sequence>
<feature type="domain" description="Fibrinogen C-terminal" evidence="1">
    <location>
        <begin position="1"/>
        <end position="84"/>
    </location>
</feature>
<dbReference type="PROSITE" id="PS51406">
    <property type="entry name" value="FIBRINOGEN_C_2"/>
    <property type="match status" value="1"/>
</dbReference>
<dbReference type="EMBL" id="JAHRIO010055071">
    <property type="protein sequence ID" value="MEQ2176731.1"/>
    <property type="molecule type" value="Genomic_DNA"/>
</dbReference>
<dbReference type="InterPro" id="IPR002181">
    <property type="entry name" value="Fibrinogen_a/b/g_C_dom"/>
</dbReference>
<accession>A0ABV0NZ83</accession>
<reference evidence="2 3" key="1">
    <citation type="submission" date="2021-06" db="EMBL/GenBank/DDBJ databases">
        <authorList>
            <person name="Palmer J.M."/>
        </authorList>
    </citation>
    <scope>NUCLEOTIDE SEQUENCE [LARGE SCALE GENOMIC DNA]</scope>
    <source>
        <strain evidence="2 3">GA_2019</strain>
        <tissue evidence="2">Muscle</tissue>
    </source>
</reference>
<dbReference type="Gene3D" id="4.10.530.10">
    <property type="entry name" value="Gamma-fibrinogen Carboxyl Terminal Fragment, domain 2"/>
    <property type="match status" value="1"/>
</dbReference>
<dbReference type="Pfam" id="PF00147">
    <property type="entry name" value="Fibrinogen_C"/>
    <property type="match status" value="1"/>
</dbReference>
<keyword evidence="3" id="KW-1185">Reference proteome</keyword>
<dbReference type="PANTHER" id="PTHR19143">
    <property type="entry name" value="FIBRINOGEN/TENASCIN/ANGIOPOEITIN"/>
    <property type="match status" value="1"/>
</dbReference>
<dbReference type="PANTHER" id="PTHR19143:SF222">
    <property type="entry name" value="ANGIOPOIETIN-RELATED PROTEIN 3"/>
    <property type="match status" value="1"/>
</dbReference>
<dbReference type="Proteomes" id="UP001476798">
    <property type="component" value="Unassembled WGS sequence"/>
</dbReference>
<name>A0ABV0NZ83_9TELE</name>
<proteinExistence type="predicted"/>
<evidence type="ECO:0000259" key="1">
    <source>
        <dbReference type="PROSITE" id="PS51406"/>
    </source>
</evidence>
<evidence type="ECO:0000313" key="3">
    <source>
        <dbReference type="Proteomes" id="UP001476798"/>
    </source>
</evidence>
<dbReference type="InterPro" id="IPR036056">
    <property type="entry name" value="Fibrinogen-like_C"/>
</dbReference>